<dbReference type="Pfam" id="PF02272">
    <property type="entry name" value="DHHA1"/>
    <property type="match status" value="1"/>
</dbReference>
<dbReference type="InterPro" id="IPR051319">
    <property type="entry name" value="Oligoribo/pAp-PDE_c-di-AMP_PDE"/>
</dbReference>
<protein>
    <submittedName>
        <fullName evidence="3">Bifunctional oligoribonuclease/PAP phosphatase NrnA</fullName>
    </submittedName>
</protein>
<dbReference type="Gene3D" id="3.10.310.30">
    <property type="match status" value="1"/>
</dbReference>
<keyword evidence="4" id="KW-1185">Reference proteome</keyword>
<dbReference type="OrthoDB" id="9803668at2"/>
<evidence type="ECO:0000313" key="3">
    <source>
        <dbReference type="EMBL" id="AYB30339.1"/>
    </source>
</evidence>
<evidence type="ECO:0000259" key="1">
    <source>
        <dbReference type="Pfam" id="PF01368"/>
    </source>
</evidence>
<dbReference type="GO" id="GO:0003676">
    <property type="term" value="F:nucleic acid binding"/>
    <property type="evidence" value="ECO:0007669"/>
    <property type="project" value="InterPro"/>
</dbReference>
<dbReference type="Proteomes" id="UP000266183">
    <property type="component" value="Chromosome"/>
</dbReference>
<name>A0A385SGI8_9BACT</name>
<dbReference type="InterPro" id="IPR001667">
    <property type="entry name" value="DDH_dom"/>
</dbReference>
<dbReference type="SUPFAM" id="SSF64182">
    <property type="entry name" value="DHH phosphoesterases"/>
    <property type="match status" value="1"/>
</dbReference>
<evidence type="ECO:0000313" key="4">
    <source>
        <dbReference type="Proteomes" id="UP000266183"/>
    </source>
</evidence>
<accession>A0A385SGI8</accession>
<dbReference type="PANTHER" id="PTHR47618:SF1">
    <property type="entry name" value="BIFUNCTIONAL OLIGORIBONUCLEASE AND PAP PHOSPHATASE NRNA"/>
    <property type="match status" value="1"/>
</dbReference>
<feature type="domain" description="DHHA1" evidence="2">
    <location>
        <begin position="245"/>
        <end position="328"/>
    </location>
</feature>
<dbReference type="Gene3D" id="3.90.1640.10">
    <property type="entry name" value="inorganic pyrophosphatase (n-terminal core)"/>
    <property type="match status" value="1"/>
</dbReference>
<dbReference type="KEGG" id="chk:D4L85_06930"/>
<dbReference type="PANTHER" id="PTHR47618">
    <property type="entry name" value="BIFUNCTIONAL OLIGORIBONUCLEASE AND PAP PHOSPHATASE NRNA"/>
    <property type="match status" value="1"/>
</dbReference>
<feature type="domain" description="DDH" evidence="1">
    <location>
        <begin position="16"/>
        <end position="168"/>
    </location>
</feature>
<proteinExistence type="predicted"/>
<reference evidence="4" key="1">
    <citation type="submission" date="2018-09" db="EMBL/GenBank/DDBJ databases">
        <title>Chryseolinea sp. KIS68-18 isolated from soil.</title>
        <authorList>
            <person name="Weon H.-Y."/>
            <person name="Kwon S.-W."/>
            <person name="Lee S.A."/>
        </authorList>
    </citation>
    <scope>NUCLEOTIDE SEQUENCE [LARGE SCALE GENOMIC DNA]</scope>
    <source>
        <strain evidence="4">KIS68-18</strain>
    </source>
</reference>
<dbReference type="InterPro" id="IPR038763">
    <property type="entry name" value="DHH_sf"/>
</dbReference>
<dbReference type="Pfam" id="PF01368">
    <property type="entry name" value="DHH"/>
    <property type="match status" value="1"/>
</dbReference>
<organism evidence="3 4">
    <name type="scientific">Chryseolinea soli</name>
    <dbReference type="NCBI Taxonomy" id="2321403"/>
    <lineage>
        <taxon>Bacteria</taxon>
        <taxon>Pseudomonadati</taxon>
        <taxon>Bacteroidota</taxon>
        <taxon>Cytophagia</taxon>
        <taxon>Cytophagales</taxon>
        <taxon>Fulvivirgaceae</taxon>
        <taxon>Chryseolinea</taxon>
    </lineage>
</organism>
<sequence>MQNLKAFKDQLSQPRKVVILTHFKPDADALGSSLGLARYLKKKGHAVTVITPSDYPDFIAWMPGNEEVVIFQKDKPERCAKLVAEAEVIFCLDFSSLNRINELGGMVREAGAKKVLIDHHLEPEHFADFEQWDGTAASTAELVYQLIVELDDQALVDGPMADCLYAGIMTDTGGFRHSNTNHKVFQIASDLVARGANPYKVSKLIYETNSLERLRLMGYVLWEKLQVLPEYKTAYIALTADELKRFGSQTGDTEGLVNFGLSIKGIKLSVIISDRRENIKLSLRSLGDFSVNEMARAHFQGGGHRNAAGGQTNLTLEQTVKKFLDLLPQYKDQLLAD</sequence>
<evidence type="ECO:0000259" key="2">
    <source>
        <dbReference type="Pfam" id="PF02272"/>
    </source>
</evidence>
<dbReference type="EMBL" id="CP032382">
    <property type="protein sequence ID" value="AYB30339.1"/>
    <property type="molecule type" value="Genomic_DNA"/>
</dbReference>
<gene>
    <name evidence="3" type="ORF">D4L85_06930</name>
</gene>
<dbReference type="InterPro" id="IPR003156">
    <property type="entry name" value="DHHA1_dom"/>
</dbReference>
<dbReference type="AlphaFoldDB" id="A0A385SGI8"/>